<comment type="caution">
    <text evidence="10">The sequence shown here is derived from an EMBL/GenBank/DDBJ whole genome shotgun (WGS) entry which is preliminary data.</text>
</comment>
<evidence type="ECO:0000256" key="5">
    <source>
        <dbReference type="ARBA" id="ARBA00022801"/>
    </source>
</evidence>
<keyword evidence="4" id="KW-0255">Endonuclease</keyword>
<gene>
    <name evidence="10" type="primary">csm3</name>
    <name evidence="10" type="ORF">ENO34_03745</name>
</gene>
<dbReference type="PANTHER" id="PTHR35579">
    <property type="entry name" value="CRISPR SYSTEM CMS ENDORIBONUCLEASE CSM3"/>
    <property type="match status" value="1"/>
</dbReference>
<reference evidence="10" key="1">
    <citation type="journal article" date="2020" name="mSystems">
        <title>Genome- and Community-Level Interaction Insights into Carbon Utilization and Element Cycling Functions of Hydrothermarchaeota in Hydrothermal Sediment.</title>
        <authorList>
            <person name="Zhou Z."/>
            <person name="Liu Y."/>
            <person name="Xu W."/>
            <person name="Pan J."/>
            <person name="Luo Z.H."/>
            <person name="Li M."/>
        </authorList>
    </citation>
    <scope>NUCLEOTIDE SEQUENCE [LARGE SCALE GENOMIC DNA]</scope>
    <source>
        <strain evidence="10">SpSt-1257</strain>
    </source>
</reference>
<dbReference type="GO" id="GO:0016787">
    <property type="term" value="F:hydrolase activity"/>
    <property type="evidence" value="ECO:0007669"/>
    <property type="project" value="UniProtKB-KW"/>
</dbReference>
<dbReference type="InterPro" id="IPR052216">
    <property type="entry name" value="CRISPR_Csm3_endoribonuclease"/>
</dbReference>
<evidence type="ECO:0000256" key="6">
    <source>
        <dbReference type="ARBA" id="ARBA00022884"/>
    </source>
</evidence>
<accession>A0A831YEE7</accession>
<comment type="similarity">
    <text evidence="1">Belongs to the CRISPR-associated Csm3 family.</text>
</comment>
<dbReference type="PANTHER" id="PTHR35579:SF3">
    <property type="entry name" value="CRISPR SYSTEM CMS ENDORIBONUCLEASE CSM3"/>
    <property type="match status" value="1"/>
</dbReference>
<evidence type="ECO:0000256" key="2">
    <source>
        <dbReference type="ARBA" id="ARBA00022150"/>
    </source>
</evidence>
<keyword evidence="6" id="KW-0694">RNA-binding</keyword>
<evidence type="ECO:0000259" key="9">
    <source>
        <dbReference type="Pfam" id="PF03787"/>
    </source>
</evidence>
<keyword evidence="3" id="KW-0540">Nuclease</keyword>
<evidence type="ECO:0000313" key="10">
    <source>
        <dbReference type="EMBL" id="HEV09494.1"/>
    </source>
</evidence>
<organism evidence="10">
    <name type="scientific">Sulfurihydrogenibium azorense</name>
    <dbReference type="NCBI Taxonomy" id="309806"/>
    <lineage>
        <taxon>Bacteria</taxon>
        <taxon>Pseudomonadati</taxon>
        <taxon>Aquificota</taxon>
        <taxon>Aquificia</taxon>
        <taxon>Aquificales</taxon>
        <taxon>Hydrogenothermaceae</taxon>
        <taxon>Sulfurihydrogenibium</taxon>
    </lineage>
</organism>
<dbReference type="GO" id="GO:0003723">
    <property type="term" value="F:RNA binding"/>
    <property type="evidence" value="ECO:0007669"/>
    <property type="project" value="UniProtKB-KW"/>
</dbReference>
<dbReference type="InterPro" id="IPR013412">
    <property type="entry name" value="CRISPR-assoc_RAMP_Csm3"/>
</dbReference>
<dbReference type="EMBL" id="DSFC01000215">
    <property type="protein sequence ID" value="HEV09494.1"/>
    <property type="molecule type" value="Genomic_DNA"/>
</dbReference>
<evidence type="ECO:0000256" key="1">
    <source>
        <dbReference type="ARBA" id="ARBA00006342"/>
    </source>
</evidence>
<evidence type="ECO:0000256" key="4">
    <source>
        <dbReference type="ARBA" id="ARBA00022759"/>
    </source>
</evidence>
<keyword evidence="5" id="KW-0378">Hydrolase</keyword>
<protein>
    <recommendedName>
        <fullName evidence="2">CRISPR system Cms endoribonuclease Csm3</fullName>
    </recommendedName>
    <alternativeName>
        <fullName evidence="8">CRISPR type III A-associated RAMP protein Csm3</fullName>
    </alternativeName>
</protein>
<name>A0A831YEE7_9AQUI</name>
<dbReference type="Proteomes" id="UP000885621">
    <property type="component" value="Unassembled WGS sequence"/>
</dbReference>
<dbReference type="GO" id="GO:0004519">
    <property type="term" value="F:endonuclease activity"/>
    <property type="evidence" value="ECO:0007669"/>
    <property type="project" value="UniProtKB-KW"/>
</dbReference>
<dbReference type="AlphaFoldDB" id="A0A831YEE7"/>
<evidence type="ECO:0000256" key="8">
    <source>
        <dbReference type="ARBA" id="ARBA00033183"/>
    </source>
</evidence>
<evidence type="ECO:0000256" key="3">
    <source>
        <dbReference type="ARBA" id="ARBA00022722"/>
    </source>
</evidence>
<dbReference type="GO" id="GO:0051607">
    <property type="term" value="P:defense response to virus"/>
    <property type="evidence" value="ECO:0007669"/>
    <property type="project" value="UniProtKB-KW"/>
</dbReference>
<feature type="domain" description="CRISPR type III-associated protein" evidence="9">
    <location>
        <begin position="15"/>
        <end position="227"/>
    </location>
</feature>
<dbReference type="InterPro" id="IPR005537">
    <property type="entry name" value="RAMP_III_fam"/>
</dbReference>
<sequence length="267" mass="30072">MQLDFKGNFIIKANLVCLTGLHIGGSKESFEIGGLDNPVIKVPIDIKLKDGRIIKEGMPYIPGSSLKGKIRSLLEWKYGLVEIDKQNNGKIKSKFKVTDENNNINSVGKVFGVGVSDLKNINLVSGPTRVKFFDSYPTKETIKNWKEKLGEGIYTEVKIENAIDRITAMANPRQQERVPAGSEFEVEIMFEVLEDEDFKRFKIVLEGMRLLEDNYLGGGGTRGNGRVMFKDITIAFRSKKYYEGKSEEIIKGEFQSVEEALKKDYGV</sequence>
<proteinExistence type="inferred from homology"/>
<dbReference type="Pfam" id="PF03787">
    <property type="entry name" value="RAMPs"/>
    <property type="match status" value="1"/>
</dbReference>
<dbReference type="NCBIfam" id="TIGR02582">
    <property type="entry name" value="cas7_TM1809"/>
    <property type="match status" value="1"/>
</dbReference>
<keyword evidence="7" id="KW-0051">Antiviral defense</keyword>
<evidence type="ECO:0000256" key="7">
    <source>
        <dbReference type="ARBA" id="ARBA00023118"/>
    </source>
</evidence>